<dbReference type="VEuPathDB" id="VectorBase:ACUA027947"/>
<sequence>MREMFNYFTRGNSTETQHTTLKAVSALSAALSRFAFQPCPPSGHSLAGWLACSLVGRRPHRGQPREGKTVGAAIKINYTKPSPGTGLGWVGKVSPAKPQLAALKLVRRRGRSLQLSKYCFIIFPHPARGETVAWPVTAQLAACLPSISQQVFC</sequence>
<proteinExistence type="predicted"/>
<evidence type="ECO:0000313" key="2">
    <source>
        <dbReference type="Proteomes" id="UP000075883"/>
    </source>
</evidence>
<keyword evidence="2" id="KW-1185">Reference proteome</keyword>
<dbReference type="EnsemblMetazoa" id="ACUA027947-RA">
    <property type="protein sequence ID" value="ACUA027947-PA"/>
    <property type="gene ID" value="ACUA027947"/>
</dbReference>
<dbReference type="AlphaFoldDB" id="A0A182MWG3"/>
<organism evidence="1 2">
    <name type="scientific">Anopheles culicifacies</name>
    <dbReference type="NCBI Taxonomy" id="139723"/>
    <lineage>
        <taxon>Eukaryota</taxon>
        <taxon>Metazoa</taxon>
        <taxon>Ecdysozoa</taxon>
        <taxon>Arthropoda</taxon>
        <taxon>Hexapoda</taxon>
        <taxon>Insecta</taxon>
        <taxon>Pterygota</taxon>
        <taxon>Neoptera</taxon>
        <taxon>Endopterygota</taxon>
        <taxon>Diptera</taxon>
        <taxon>Nematocera</taxon>
        <taxon>Culicoidea</taxon>
        <taxon>Culicidae</taxon>
        <taxon>Anophelinae</taxon>
        <taxon>Anopheles</taxon>
        <taxon>culicifacies species complex</taxon>
    </lineage>
</organism>
<evidence type="ECO:0000313" key="1">
    <source>
        <dbReference type="EnsemblMetazoa" id="ACUA027947-PA"/>
    </source>
</evidence>
<name>A0A182MWG3_9DIPT</name>
<protein>
    <submittedName>
        <fullName evidence="1">Uncharacterized protein</fullName>
    </submittedName>
</protein>
<reference evidence="2" key="1">
    <citation type="submission" date="2013-09" db="EMBL/GenBank/DDBJ databases">
        <title>The Genome Sequence of Anopheles culicifacies species A.</title>
        <authorList>
            <consortium name="The Broad Institute Genomics Platform"/>
            <person name="Neafsey D.E."/>
            <person name="Besansky N."/>
            <person name="Howell P."/>
            <person name="Walton C."/>
            <person name="Young S.K."/>
            <person name="Zeng Q."/>
            <person name="Gargeya S."/>
            <person name="Fitzgerald M."/>
            <person name="Haas B."/>
            <person name="Abouelleil A."/>
            <person name="Allen A.W."/>
            <person name="Alvarado L."/>
            <person name="Arachchi H.M."/>
            <person name="Berlin A.M."/>
            <person name="Chapman S.B."/>
            <person name="Gainer-Dewar J."/>
            <person name="Goldberg J."/>
            <person name="Griggs A."/>
            <person name="Gujja S."/>
            <person name="Hansen M."/>
            <person name="Howarth C."/>
            <person name="Imamovic A."/>
            <person name="Ireland A."/>
            <person name="Larimer J."/>
            <person name="McCowan C."/>
            <person name="Murphy C."/>
            <person name="Pearson M."/>
            <person name="Poon T.W."/>
            <person name="Priest M."/>
            <person name="Roberts A."/>
            <person name="Saif S."/>
            <person name="Shea T."/>
            <person name="Sisk P."/>
            <person name="Sykes S."/>
            <person name="Wortman J."/>
            <person name="Nusbaum C."/>
            <person name="Birren B."/>
        </authorList>
    </citation>
    <scope>NUCLEOTIDE SEQUENCE [LARGE SCALE GENOMIC DNA]</scope>
    <source>
        <strain evidence="2">A-37</strain>
    </source>
</reference>
<reference evidence="1" key="2">
    <citation type="submission" date="2020-05" db="UniProtKB">
        <authorList>
            <consortium name="EnsemblMetazoa"/>
        </authorList>
    </citation>
    <scope>IDENTIFICATION</scope>
    <source>
        <strain evidence="1">A-37</strain>
    </source>
</reference>
<dbReference type="EMBL" id="AXCM01006878">
    <property type="status" value="NOT_ANNOTATED_CDS"/>
    <property type="molecule type" value="Genomic_DNA"/>
</dbReference>
<accession>A0A182MWG3</accession>
<dbReference type="Proteomes" id="UP000075883">
    <property type="component" value="Unassembled WGS sequence"/>
</dbReference>